<dbReference type="EMBL" id="BONI01000034">
    <property type="protein sequence ID" value="GIG07443.1"/>
    <property type="molecule type" value="Genomic_DNA"/>
</dbReference>
<dbReference type="Proteomes" id="UP000630887">
    <property type="component" value="Unassembled WGS sequence"/>
</dbReference>
<proteinExistence type="predicted"/>
<name>A0A8J3P8J9_9ACTN</name>
<accession>A0A8J3P8J9</accession>
<comment type="caution">
    <text evidence="1">The sequence shown here is derived from an EMBL/GenBank/DDBJ whole genome shotgun (WGS) entry which is preliminary data.</text>
</comment>
<sequence length="179" mass="20075">MGVGPIHVPVGAEAHRWLQCVGEADYDALKSADLQSRVSSSWRLRVRLIAENERGAPLRDSGLLWLSSHVLTMTAEVRDAVLPVLAGQGVFAPLRSDDGDFWMFVPDLCDALNEARSCVTRFSSGRVMYVRRYDFHPDRLVNRAAFRIPQERYLFCDQRVVDALSGESGVGFRQVWPAP</sequence>
<protein>
    <submittedName>
        <fullName evidence="1">Uncharacterized protein</fullName>
    </submittedName>
</protein>
<gene>
    <name evidence="1" type="ORF">Cco03nite_41430</name>
</gene>
<evidence type="ECO:0000313" key="1">
    <source>
        <dbReference type="EMBL" id="GIG07443.1"/>
    </source>
</evidence>
<reference evidence="1 2" key="1">
    <citation type="submission" date="2021-01" db="EMBL/GenBank/DDBJ databases">
        <title>Whole genome shotgun sequence of Catellatospora coxensis NBRC 107359.</title>
        <authorList>
            <person name="Komaki H."/>
            <person name="Tamura T."/>
        </authorList>
    </citation>
    <scope>NUCLEOTIDE SEQUENCE [LARGE SCALE GENOMIC DNA]</scope>
    <source>
        <strain evidence="1 2">NBRC 107359</strain>
    </source>
</reference>
<evidence type="ECO:0000313" key="2">
    <source>
        <dbReference type="Proteomes" id="UP000630887"/>
    </source>
</evidence>
<keyword evidence="2" id="KW-1185">Reference proteome</keyword>
<organism evidence="1 2">
    <name type="scientific">Catellatospora coxensis</name>
    <dbReference type="NCBI Taxonomy" id="310354"/>
    <lineage>
        <taxon>Bacteria</taxon>
        <taxon>Bacillati</taxon>
        <taxon>Actinomycetota</taxon>
        <taxon>Actinomycetes</taxon>
        <taxon>Micromonosporales</taxon>
        <taxon>Micromonosporaceae</taxon>
        <taxon>Catellatospora</taxon>
    </lineage>
</organism>
<dbReference type="AlphaFoldDB" id="A0A8J3P8J9"/>